<sequence length="118" mass="13019">MIMNRDGIVQCATSREGFVALCLYSWCGVYEKAVWFLSHGFLSVSVRLIGARGGRTRPHGRRLLSGIMESVFRDAELPVSRSGSGVTQHGAGNSVKRWERDCRGSGNMIFAPSKSKRL</sequence>
<reference evidence="1" key="1">
    <citation type="journal article" name="BMC Genomics">
        <title>Long-read sequencing and de novo genome assembly of marine medaka (Oryzias melastigma).</title>
        <authorList>
            <person name="Liang P."/>
            <person name="Saqib H.S.A."/>
            <person name="Ni X."/>
            <person name="Shen Y."/>
        </authorList>
    </citation>
    <scope>NUCLEOTIDE SEQUENCE</scope>
    <source>
        <strain evidence="1">Bigg-433</strain>
    </source>
</reference>
<proteinExistence type="predicted"/>
<organism evidence="1 2">
    <name type="scientific">Oryzias melastigma</name>
    <name type="common">Marine medaka</name>
    <dbReference type="NCBI Taxonomy" id="30732"/>
    <lineage>
        <taxon>Eukaryota</taxon>
        <taxon>Metazoa</taxon>
        <taxon>Chordata</taxon>
        <taxon>Craniata</taxon>
        <taxon>Vertebrata</taxon>
        <taxon>Euteleostomi</taxon>
        <taxon>Actinopterygii</taxon>
        <taxon>Neopterygii</taxon>
        <taxon>Teleostei</taxon>
        <taxon>Neoteleostei</taxon>
        <taxon>Acanthomorphata</taxon>
        <taxon>Ovalentaria</taxon>
        <taxon>Atherinomorphae</taxon>
        <taxon>Beloniformes</taxon>
        <taxon>Adrianichthyidae</taxon>
        <taxon>Oryziinae</taxon>
        <taxon>Oryzias</taxon>
    </lineage>
</organism>
<dbReference type="Proteomes" id="UP000646548">
    <property type="component" value="Unassembled WGS sequence"/>
</dbReference>
<evidence type="ECO:0000313" key="1">
    <source>
        <dbReference type="EMBL" id="KAF6714932.1"/>
    </source>
</evidence>
<accession>A0A834F1K7</accession>
<name>A0A834F1K7_ORYME</name>
<comment type="caution">
    <text evidence="1">The sequence shown here is derived from an EMBL/GenBank/DDBJ whole genome shotgun (WGS) entry which is preliminary data.</text>
</comment>
<dbReference type="EMBL" id="WKFB01001184">
    <property type="protein sequence ID" value="KAF6714932.1"/>
    <property type="molecule type" value="Genomic_DNA"/>
</dbReference>
<evidence type="ECO:0000313" key="2">
    <source>
        <dbReference type="Proteomes" id="UP000646548"/>
    </source>
</evidence>
<dbReference type="AlphaFoldDB" id="A0A834F1K7"/>
<protein>
    <submittedName>
        <fullName evidence="1">Uncharacterized protein</fullName>
    </submittedName>
</protein>
<gene>
    <name evidence="1" type="ORF">FQA47_007109</name>
</gene>